<feature type="domain" description="VOC" evidence="1">
    <location>
        <begin position="4"/>
        <end position="134"/>
    </location>
</feature>
<protein>
    <submittedName>
        <fullName evidence="2">Glyoxalase</fullName>
    </submittedName>
</protein>
<keyword evidence="3" id="KW-1185">Reference proteome</keyword>
<dbReference type="PANTHER" id="PTHR35908">
    <property type="entry name" value="HYPOTHETICAL FUSION PROTEIN"/>
    <property type="match status" value="1"/>
</dbReference>
<dbReference type="Proteomes" id="UP000241085">
    <property type="component" value="Unassembled WGS sequence"/>
</dbReference>
<name>A0A2T4US26_9MICO</name>
<organism evidence="2 3">
    <name type="scientific">Rathayibacter caricis DSM 15933</name>
    <dbReference type="NCBI Taxonomy" id="1328867"/>
    <lineage>
        <taxon>Bacteria</taxon>
        <taxon>Bacillati</taxon>
        <taxon>Actinomycetota</taxon>
        <taxon>Actinomycetes</taxon>
        <taxon>Micrococcales</taxon>
        <taxon>Microbacteriaceae</taxon>
        <taxon>Rathayibacter</taxon>
    </lineage>
</organism>
<comment type="caution">
    <text evidence="2">The sequence shown here is derived from an EMBL/GenBank/DDBJ whole genome shotgun (WGS) entry which is preliminary data.</text>
</comment>
<sequence length="143" mass="15943">MALRLRQIVLDTQDARGLASFYAALLGGRYRPGDEPPADGSDDRAEWVALRTPEGVRLAFQRVDRLQRATWPEGEHPQQLHLDLMVADAAELEEQRERAVALGAEVIDDQSDDTEGPLYVFADPSGHPFCIFVAEDLDALVDW</sequence>
<dbReference type="PROSITE" id="PS51819">
    <property type="entry name" value="VOC"/>
    <property type="match status" value="1"/>
</dbReference>
<evidence type="ECO:0000313" key="3">
    <source>
        <dbReference type="Proteomes" id="UP000241085"/>
    </source>
</evidence>
<dbReference type="CDD" id="cd06587">
    <property type="entry name" value="VOC"/>
    <property type="match status" value="1"/>
</dbReference>
<dbReference type="InterPro" id="IPR029068">
    <property type="entry name" value="Glyas_Bleomycin-R_OHBP_Dase"/>
</dbReference>
<dbReference type="InterPro" id="IPR037523">
    <property type="entry name" value="VOC_core"/>
</dbReference>
<evidence type="ECO:0000259" key="1">
    <source>
        <dbReference type="PROSITE" id="PS51819"/>
    </source>
</evidence>
<dbReference type="PANTHER" id="PTHR35908:SF1">
    <property type="entry name" value="CONSERVED PROTEIN"/>
    <property type="match status" value="1"/>
</dbReference>
<dbReference type="EMBL" id="PZPL01000001">
    <property type="protein sequence ID" value="PTL72340.1"/>
    <property type="molecule type" value="Genomic_DNA"/>
</dbReference>
<dbReference type="SUPFAM" id="SSF54593">
    <property type="entry name" value="Glyoxalase/Bleomycin resistance protein/Dihydroxybiphenyl dioxygenase"/>
    <property type="match status" value="1"/>
</dbReference>
<dbReference type="InterPro" id="IPR041581">
    <property type="entry name" value="Glyoxalase_6"/>
</dbReference>
<dbReference type="AlphaFoldDB" id="A0A2T4US26"/>
<dbReference type="Pfam" id="PF18029">
    <property type="entry name" value="Glyoxalase_6"/>
    <property type="match status" value="1"/>
</dbReference>
<accession>A0A2T4US26</accession>
<evidence type="ECO:0000313" key="2">
    <source>
        <dbReference type="EMBL" id="PTL72340.1"/>
    </source>
</evidence>
<dbReference type="Gene3D" id="3.10.180.10">
    <property type="entry name" value="2,3-Dihydroxybiphenyl 1,2-Dioxygenase, domain 1"/>
    <property type="match status" value="1"/>
</dbReference>
<proteinExistence type="predicted"/>
<dbReference type="RefSeq" id="WP_107574061.1">
    <property type="nucleotide sequence ID" value="NZ_PZPL01000001.1"/>
</dbReference>
<gene>
    <name evidence="2" type="ORF">C1I63_05415</name>
</gene>
<reference evidence="2 3" key="1">
    <citation type="submission" date="2018-03" db="EMBL/GenBank/DDBJ databases">
        <title>Bacteriophage NCPPB3778 and a type I-E CRISPR drive the evolution of the US Biological Select Agent, Rathayibacter toxicus.</title>
        <authorList>
            <person name="Davis E.W.II."/>
            <person name="Tabima J.F."/>
            <person name="Weisberg A.J."/>
            <person name="Dantas Lopes L."/>
            <person name="Wiseman M.S."/>
            <person name="Wiseman M.S."/>
            <person name="Pupko T."/>
            <person name="Belcher M.S."/>
            <person name="Sechler A.J."/>
            <person name="Tancos M.A."/>
            <person name="Schroeder B.K."/>
            <person name="Murray T.D."/>
            <person name="Luster D.G."/>
            <person name="Schneider W.L."/>
            <person name="Rogers E."/>
            <person name="Andreote F.D."/>
            <person name="Grunwald N.J."/>
            <person name="Putnam M.L."/>
            <person name="Chang J.H."/>
        </authorList>
    </citation>
    <scope>NUCLEOTIDE SEQUENCE [LARGE SCALE GENOMIC DNA]</scope>
    <source>
        <strain evidence="2 3">DSM 15933</strain>
    </source>
</reference>